<dbReference type="InterPro" id="IPR053235">
    <property type="entry name" value="Ser_Thr_kinase"/>
</dbReference>
<dbReference type="PROSITE" id="PS00108">
    <property type="entry name" value="PROTEIN_KINASE_ST"/>
    <property type="match status" value="1"/>
</dbReference>
<dbReference type="AlphaFoldDB" id="A0AAV5KQ82"/>
<dbReference type="Gene3D" id="3.30.200.20">
    <property type="entry name" value="Phosphorylase Kinase, domain 1"/>
    <property type="match status" value="1"/>
</dbReference>
<feature type="compositionally biased region" description="Polar residues" evidence="12">
    <location>
        <begin position="375"/>
        <end position="388"/>
    </location>
</feature>
<evidence type="ECO:0000313" key="15">
    <source>
        <dbReference type="Proteomes" id="UP001054252"/>
    </source>
</evidence>
<dbReference type="FunFam" id="1.10.510.10:FF:000350">
    <property type="entry name" value="Mitogen-activated protein kinase 2"/>
    <property type="match status" value="1"/>
</dbReference>
<dbReference type="GO" id="GO:0006950">
    <property type="term" value="P:response to stress"/>
    <property type="evidence" value="ECO:0007669"/>
    <property type="project" value="UniProtKB-ARBA"/>
</dbReference>
<dbReference type="CDD" id="cd06623">
    <property type="entry name" value="PKc_MAPKK_plant_like"/>
    <property type="match status" value="1"/>
</dbReference>
<evidence type="ECO:0000313" key="14">
    <source>
        <dbReference type="EMBL" id="GKV26716.1"/>
    </source>
</evidence>
<keyword evidence="1" id="KW-0723">Serine/threonine-protein kinase</keyword>
<dbReference type="SMART" id="SM00220">
    <property type="entry name" value="S_TKc"/>
    <property type="match status" value="1"/>
</dbReference>
<proteinExistence type="inferred from homology"/>
<keyword evidence="5" id="KW-0418">Kinase</keyword>
<dbReference type="InterPro" id="IPR011009">
    <property type="entry name" value="Kinase-like_dom_sf"/>
</dbReference>
<keyword evidence="3" id="KW-0808">Transferase</keyword>
<dbReference type="Pfam" id="PF00069">
    <property type="entry name" value="Pkinase"/>
    <property type="match status" value="1"/>
</dbReference>
<evidence type="ECO:0000256" key="2">
    <source>
        <dbReference type="ARBA" id="ARBA00022553"/>
    </source>
</evidence>
<feature type="compositionally biased region" description="Polar residues" evidence="12">
    <location>
        <begin position="1"/>
        <end position="16"/>
    </location>
</feature>
<evidence type="ECO:0000256" key="10">
    <source>
        <dbReference type="ARBA" id="ARBA00049299"/>
    </source>
</evidence>
<comment type="catalytic activity">
    <reaction evidence="9">
        <text>L-seryl-[protein] + ATP = O-phospho-L-seryl-[protein] + ADP + H(+)</text>
        <dbReference type="Rhea" id="RHEA:17989"/>
        <dbReference type="Rhea" id="RHEA-COMP:9863"/>
        <dbReference type="Rhea" id="RHEA-COMP:11604"/>
        <dbReference type="ChEBI" id="CHEBI:15378"/>
        <dbReference type="ChEBI" id="CHEBI:29999"/>
        <dbReference type="ChEBI" id="CHEBI:30616"/>
        <dbReference type="ChEBI" id="CHEBI:83421"/>
        <dbReference type="ChEBI" id="CHEBI:456216"/>
        <dbReference type="EC" id="2.7.12.2"/>
    </reaction>
</comment>
<name>A0AAV5KQ82_9ROSI</name>
<dbReference type="PROSITE" id="PS50011">
    <property type="entry name" value="PROTEIN_KINASE_DOM"/>
    <property type="match status" value="1"/>
</dbReference>
<feature type="region of interest" description="Disordered" evidence="12">
    <location>
        <begin position="1"/>
        <end position="41"/>
    </location>
</feature>
<comment type="catalytic activity">
    <reaction evidence="10">
        <text>L-threonyl-[protein] + ATP = O-phospho-L-threonyl-[protein] + ADP + H(+)</text>
        <dbReference type="Rhea" id="RHEA:46608"/>
        <dbReference type="Rhea" id="RHEA-COMP:11060"/>
        <dbReference type="Rhea" id="RHEA-COMP:11605"/>
        <dbReference type="ChEBI" id="CHEBI:15378"/>
        <dbReference type="ChEBI" id="CHEBI:30013"/>
        <dbReference type="ChEBI" id="CHEBI:30616"/>
        <dbReference type="ChEBI" id="CHEBI:61977"/>
        <dbReference type="ChEBI" id="CHEBI:456216"/>
        <dbReference type="EC" id="2.7.12.2"/>
    </reaction>
</comment>
<evidence type="ECO:0000256" key="1">
    <source>
        <dbReference type="ARBA" id="ARBA00022527"/>
    </source>
</evidence>
<protein>
    <recommendedName>
        <fullName evidence="8">mitogen-activated protein kinase kinase</fullName>
        <ecNumber evidence="8">2.7.12.2</ecNumber>
    </recommendedName>
</protein>
<feature type="region of interest" description="Disordered" evidence="12">
    <location>
        <begin position="353"/>
        <end position="458"/>
    </location>
</feature>
<gene>
    <name evidence="14" type="ORF">SLEP1_g35965</name>
</gene>
<dbReference type="InterPro" id="IPR000719">
    <property type="entry name" value="Prot_kinase_dom"/>
</dbReference>
<evidence type="ECO:0000256" key="6">
    <source>
        <dbReference type="ARBA" id="ARBA00022840"/>
    </source>
</evidence>
<evidence type="ECO:0000256" key="3">
    <source>
        <dbReference type="ARBA" id="ARBA00022679"/>
    </source>
</evidence>
<evidence type="ECO:0000256" key="11">
    <source>
        <dbReference type="ARBA" id="ARBA00051693"/>
    </source>
</evidence>
<comment type="caution">
    <text evidence="14">The sequence shown here is derived from an EMBL/GenBank/DDBJ whole genome shotgun (WGS) entry which is preliminary data.</text>
</comment>
<dbReference type="GO" id="GO:0004708">
    <property type="term" value="F:MAP kinase kinase activity"/>
    <property type="evidence" value="ECO:0007669"/>
    <property type="project" value="UniProtKB-EC"/>
</dbReference>
<comment type="similarity">
    <text evidence="7">Belongs to the protein kinase superfamily. STE Ser/Thr protein kinase family. MAP kinase kinase subfamily.</text>
</comment>
<feature type="domain" description="Protein kinase" evidence="13">
    <location>
        <begin position="56"/>
        <end position="311"/>
    </location>
</feature>
<keyword evidence="2" id="KW-0597">Phosphoprotein</keyword>
<keyword evidence="15" id="KW-1185">Reference proteome</keyword>
<keyword evidence="6" id="KW-0067">ATP-binding</keyword>
<evidence type="ECO:0000256" key="8">
    <source>
        <dbReference type="ARBA" id="ARBA00038999"/>
    </source>
</evidence>
<evidence type="ECO:0000259" key="13">
    <source>
        <dbReference type="PROSITE" id="PS50011"/>
    </source>
</evidence>
<dbReference type="GO" id="GO:0005737">
    <property type="term" value="C:cytoplasm"/>
    <property type="evidence" value="ECO:0007669"/>
    <property type="project" value="TreeGrafter"/>
</dbReference>
<keyword evidence="4" id="KW-0547">Nucleotide-binding</keyword>
<dbReference type="PANTHER" id="PTHR24361">
    <property type="entry name" value="MITOGEN-ACTIVATED KINASE KINASE KINASE"/>
    <property type="match status" value="1"/>
</dbReference>
<sequence length="516" mass="57924">MRPNQSPLATSSPANRNRQRRRPDLTLPLPQRDPSLAVPLPLPPSAPPQQICFSELDKINRIGSGSVGTVYKVIHWPTSQVYALKVIYGTHDESVRRLICREIEILRDVDHPNVVKCHDMFDHNGEIQVLLEFMDRGSLEGQQIHHEPSLADLARQILSGLNYLHRRHIVHRDIKPSNLLINTKNKVKIADFGVGRILSQTMDNCNSSVRTIAYMSPERINTDLNHGQYDGYAGDIWSLGVSILEFYLGRFPFAVGRQGDWASLMCAICLCQPPEAPGSASAEFRNFISCCLQREPAKRWTATQLLQHPFIERGQQTQNQKHADAQQFMISLVPYDKDLPVICRDGNADDSDCFSPQFLEPQNEVQGEKSHGSGKRSQSPPESVSSEDQVGDALETGHRLSKTAGSNMKGKRQSGNQSSSPHPKKSRSEDDRMASASRKMATVVSSLTEKKKDEETSNTVSIENVIAAVQELPDMDEDLILDACDFLEDEMKAKTFMALDPKLRKKWLLRKLRPDL</sequence>
<dbReference type="Proteomes" id="UP001054252">
    <property type="component" value="Unassembled WGS sequence"/>
</dbReference>
<dbReference type="GO" id="GO:0005524">
    <property type="term" value="F:ATP binding"/>
    <property type="evidence" value="ECO:0007669"/>
    <property type="project" value="UniProtKB-KW"/>
</dbReference>
<dbReference type="PANTHER" id="PTHR24361:SF762">
    <property type="entry name" value="MITOGEN-ACTIVATED PROTEIN KINASE KINASE 5"/>
    <property type="match status" value="1"/>
</dbReference>
<dbReference type="EMBL" id="BPVZ01000073">
    <property type="protein sequence ID" value="GKV26716.1"/>
    <property type="molecule type" value="Genomic_DNA"/>
</dbReference>
<evidence type="ECO:0000256" key="7">
    <source>
        <dbReference type="ARBA" id="ARBA00038035"/>
    </source>
</evidence>
<organism evidence="14 15">
    <name type="scientific">Rubroshorea leprosula</name>
    <dbReference type="NCBI Taxonomy" id="152421"/>
    <lineage>
        <taxon>Eukaryota</taxon>
        <taxon>Viridiplantae</taxon>
        <taxon>Streptophyta</taxon>
        <taxon>Embryophyta</taxon>
        <taxon>Tracheophyta</taxon>
        <taxon>Spermatophyta</taxon>
        <taxon>Magnoliopsida</taxon>
        <taxon>eudicotyledons</taxon>
        <taxon>Gunneridae</taxon>
        <taxon>Pentapetalae</taxon>
        <taxon>rosids</taxon>
        <taxon>malvids</taxon>
        <taxon>Malvales</taxon>
        <taxon>Dipterocarpaceae</taxon>
        <taxon>Rubroshorea</taxon>
    </lineage>
</organism>
<dbReference type="InterPro" id="IPR008271">
    <property type="entry name" value="Ser/Thr_kinase_AS"/>
</dbReference>
<evidence type="ECO:0000256" key="12">
    <source>
        <dbReference type="SAM" id="MobiDB-lite"/>
    </source>
</evidence>
<dbReference type="GO" id="GO:0051707">
    <property type="term" value="P:response to other organism"/>
    <property type="evidence" value="ECO:0007669"/>
    <property type="project" value="UniProtKB-ARBA"/>
</dbReference>
<evidence type="ECO:0000256" key="5">
    <source>
        <dbReference type="ARBA" id="ARBA00022777"/>
    </source>
</evidence>
<dbReference type="GO" id="GO:0004674">
    <property type="term" value="F:protein serine/threonine kinase activity"/>
    <property type="evidence" value="ECO:0007669"/>
    <property type="project" value="UniProtKB-KW"/>
</dbReference>
<reference evidence="14 15" key="1">
    <citation type="journal article" date="2021" name="Commun. Biol.">
        <title>The genome of Shorea leprosula (Dipterocarpaceae) highlights the ecological relevance of drought in aseasonal tropical rainforests.</title>
        <authorList>
            <person name="Ng K.K.S."/>
            <person name="Kobayashi M.J."/>
            <person name="Fawcett J.A."/>
            <person name="Hatakeyama M."/>
            <person name="Paape T."/>
            <person name="Ng C.H."/>
            <person name="Ang C.C."/>
            <person name="Tnah L.H."/>
            <person name="Lee C.T."/>
            <person name="Nishiyama T."/>
            <person name="Sese J."/>
            <person name="O'Brien M.J."/>
            <person name="Copetti D."/>
            <person name="Mohd Noor M.I."/>
            <person name="Ong R.C."/>
            <person name="Putra M."/>
            <person name="Sireger I.Z."/>
            <person name="Indrioko S."/>
            <person name="Kosugi Y."/>
            <person name="Izuno A."/>
            <person name="Isagi Y."/>
            <person name="Lee S.L."/>
            <person name="Shimizu K.K."/>
        </authorList>
    </citation>
    <scope>NUCLEOTIDE SEQUENCE [LARGE SCALE GENOMIC DNA]</scope>
    <source>
        <strain evidence="14">214</strain>
    </source>
</reference>
<accession>A0AAV5KQ82</accession>
<dbReference type="Gene3D" id="1.10.510.10">
    <property type="entry name" value="Transferase(Phosphotransferase) domain 1"/>
    <property type="match status" value="1"/>
</dbReference>
<dbReference type="SUPFAM" id="SSF56112">
    <property type="entry name" value="Protein kinase-like (PK-like)"/>
    <property type="match status" value="1"/>
</dbReference>
<dbReference type="EC" id="2.7.12.2" evidence="8"/>
<evidence type="ECO:0000256" key="9">
    <source>
        <dbReference type="ARBA" id="ARBA00049014"/>
    </source>
</evidence>
<evidence type="ECO:0000256" key="4">
    <source>
        <dbReference type="ARBA" id="ARBA00022741"/>
    </source>
</evidence>
<comment type="catalytic activity">
    <reaction evidence="11">
        <text>L-tyrosyl-[protein] + ATP = O-phospho-L-tyrosyl-[protein] + ADP + H(+)</text>
        <dbReference type="Rhea" id="RHEA:10596"/>
        <dbReference type="Rhea" id="RHEA-COMP:10136"/>
        <dbReference type="Rhea" id="RHEA-COMP:20101"/>
        <dbReference type="ChEBI" id="CHEBI:15378"/>
        <dbReference type="ChEBI" id="CHEBI:30616"/>
        <dbReference type="ChEBI" id="CHEBI:46858"/>
        <dbReference type="ChEBI" id="CHEBI:61978"/>
        <dbReference type="ChEBI" id="CHEBI:456216"/>
        <dbReference type="EC" id="2.7.12.2"/>
    </reaction>
</comment>